<evidence type="ECO:0000256" key="2">
    <source>
        <dbReference type="SAM" id="MobiDB-lite"/>
    </source>
</evidence>
<name>A0ABQ4YCS1_9ASTR</name>
<feature type="compositionally biased region" description="Acidic residues" evidence="2">
    <location>
        <begin position="436"/>
        <end position="456"/>
    </location>
</feature>
<protein>
    <submittedName>
        <fullName evidence="3">Uncharacterized protein</fullName>
    </submittedName>
</protein>
<gene>
    <name evidence="3" type="ORF">Tco_0707553</name>
</gene>
<reference evidence="3" key="2">
    <citation type="submission" date="2022-01" db="EMBL/GenBank/DDBJ databases">
        <authorList>
            <person name="Yamashiro T."/>
            <person name="Shiraishi A."/>
            <person name="Satake H."/>
            <person name="Nakayama K."/>
        </authorList>
    </citation>
    <scope>NUCLEOTIDE SEQUENCE</scope>
</reference>
<feature type="compositionally biased region" description="Low complexity" evidence="2">
    <location>
        <begin position="24"/>
        <end position="38"/>
    </location>
</feature>
<feature type="coiled-coil region" evidence="1">
    <location>
        <begin position="178"/>
        <end position="212"/>
    </location>
</feature>
<dbReference type="EMBL" id="BQNB010010250">
    <property type="protein sequence ID" value="GJS74712.1"/>
    <property type="molecule type" value="Genomic_DNA"/>
</dbReference>
<sequence>MSARIIEAGALSLSSFHKKYRSSYETSSSSLSSSSSSSPTLPIKRERESQGLDDEGPGMEEEDEAAPEGQSSRSVLEQEGAERESAFRQPTLVTWVDPEDGRVYTDIPTYVPLVAPVQTSPSPEWSLATISVAEDQFLDVGAQLELHRSILHDYTQRLDALPPILFEGYDRDLRKLYTRSGERENHDLRRQLAEERRERLELINRVARMERRHEFGGENACHVALAVLHDALRALVDMLLVAMLIEDVSLVMSTSAYIDSETITQADGAQSSRVPVPLLDDPYVAVRQAQLVDIDTESDPEEAPSEAEESQPLGSRVPLMSEQFEASEPLGTRTVSSHSLVSSDSITPLSPEHPLTYVSPTPTRFLFHRRTARMAVRTQSTLSPGMSARIAEAAALSPSSFCKRYRSSYETPSPSSSLTLPVWTRYRGTYELILDTDSEGDELGEEDIEEDESSDADQERERVMAVLVVDIAASEPLGLGYEAARRRALESTEEIAPSMYEVGQSSRSVPEQEGAERISAFRQPTLVTWVDPEDGRVYTDILTYLPLAAPVQTPPSPEWSLGSLPVSPSSPVVPSSIASPVATPAAAISVDEDQFLDVGAQLELHRSILHDHTQRLDALPPILFEGYDRDLRKLYTRSGERENHDLRRQLAEERRERLELTDHVARIERRHEFGGE</sequence>
<evidence type="ECO:0000256" key="1">
    <source>
        <dbReference type="SAM" id="Coils"/>
    </source>
</evidence>
<dbReference type="Proteomes" id="UP001151760">
    <property type="component" value="Unassembled WGS sequence"/>
</dbReference>
<feature type="compositionally biased region" description="Acidic residues" evidence="2">
    <location>
        <begin position="51"/>
        <end position="66"/>
    </location>
</feature>
<reference evidence="3" key="1">
    <citation type="journal article" date="2022" name="Int. J. Mol. Sci.">
        <title>Draft Genome of Tanacetum Coccineum: Genomic Comparison of Closely Related Tanacetum-Family Plants.</title>
        <authorList>
            <person name="Yamashiro T."/>
            <person name="Shiraishi A."/>
            <person name="Nakayama K."/>
            <person name="Satake H."/>
        </authorList>
    </citation>
    <scope>NUCLEOTIDE SEQUENCE</scope>
</reference>
<keyword evidence="1" id="KW-0175">Coiled coil</keyword>
<feature type="compositionally biased region" description="Acidic residues" evidence="2">
    <location>
        <begin position="295"/>
        <end position="309"/>
    </location>
</feature>
<feature type="region of interest" description="Disordered" evidence="2">
    <location>
        <begin position="295"/>
        <end position="316"/>
    </location>
</feature>
<accession>A0ABQ4YCS1</accession>
<comment type="caution">
    <text evidence="3">The sequence shown here is derived from an EMBL/GenBank/DDBJ whole genome shotgun (WGS) entry which is preliminary data.</text>
</comment>
<feature type="region of interest" description="Disordered" evidence="2">
    <location>
        <begin position="24"/>
        <end position="87"/>
    </location>
</feature>
<organism evidence="3 4">
    <name type="scientific">Tanacetum coccineum</name>
    <dbReference type="NCBI Taxonomy" id="301880"/>
    <lineage>
        <taxon>Eukaryota</taxon>
        <taxon>Viridiplantae</taxon>
        <taxon>Streptophyta</taxon>
        <taxon>Embryophyta</taxon>
        <taxon>Tracheophyta</taxon>
        <taxon>Spermatophyta</taxon>
        <taxon>Magnoliopsida</taxon>
        <taxon>eudicotyledons</taxon>
        <taxon>Gunneridae</taxon>
        <taxon>Pentapetalae</taxon>
        <taxon>asterids</taxon>
        <taxon>campanulids</taxon>
        <taxon>Asterales</taxon>
        <taxon>Asteraceae</taxon>
        <taxon>Asteroideae</taxon>
        <taxon>Anthemideae</taxon>
        <taxon>Anthemidinae</taxon>
        <taxon>Tanacetum</taxon>
    </lineage>
</organism>
<feature type="region of interest" description="Disordered" evidence="2">
    <location>
        <begin position="436"/>
        <end position="458"/>
    </location>
</feature>
<keyword evidence="4" id="KW-1185">Reference proteome</keyword>
<evidence type="ECO:0000313" key="3">
    <source>
        <dbReference type="EMBL" id="GJS74712.1"/>
    </source>
</evidence>
<evidence type="ECO:0000313" key="4">
    <source>
        <dbReference type="Proteomes" id="UP001151760"/>
    </source>
</evidence>
<feature type="coiled-coil region" evidence="1">
    <location>
        <begin position="636"/>
        <end position="670"/>
    </location>
</feature>
<proteinExistence type="predicted"/>